<dbReference type="EMBL" id="RPDH01000001">
    <property type="protein sequence ID" value="RPE13627.1"/>
    <property type="molecule type" value="Genomic_DNA"/>
</dbReference>
<dbReference type="PANTHER" id="PTHR30146">
    <property type="entry name" value="LACI-RELATED TRANSCRIPTIONAL REPRESSOR"/>
    <property type="match status" value="1"/>
</dbReference>
<dbReference type="Gene3D" id="1.10.260.40">
    <property type="entry name" value="lambda repressor-like DNA-binding domains"/>
    <property type="match status" value="1"/>
</dbReference>
<reference evidence="5 6" key="1">
    <citation type="submission" date="2018-11" db="EMBL/GenBank/DDBJ databases">
        <title>Chitinophaga lutea sp.nov., isolate from arsenic contaminated soil.</title>
        <authorList>
            <person name="Zong Y."/>
        </authorList>
    </citation>
    <scope>NUCLEOTIDE SEQUENCE [LARGE SCALE GENOMIC DNA]</scope>
    <source>
        <strain evidence="5 6">ZY74</strain>
    </source>
</reference>
<dbReference type="SMART" id="SM00354">
    <property type="entry name" value="HTH_LACI"/>
    <property type="match status" value="1"/>
</dbReference>
<dbReference type="SUPFAM" id="SSF53822">
    <property type="entry name" value="Periplasmic binding protein-like I"/>
    <property type="match status" value="1"/>
</dbReference>
<dbReference type="GO" id="GO:0003700">
    <property type="term" value="F:DNA-binding transcription factor activity"/>
    <property type="evidence" value="ECO:0007669"/>
    <property type="project" value="TreeGrafter"/>
</dbReference>
<accession>A0A3N4QCD9</accession>
<dbReference type="SUPFAM" id="SSF47413">
    <property type="entry name" value="lambda repressor-like DNA-binding domains"/>
    <property type="match status" value="1"/>
</dbReference>
<dbReference type="OrthoDB" id="667031at2"/>
<gene>
    <name evidence="5" type="ORF">EGT74_08970</name>
</gene>
<dbReference type="Pfam" id="PF00356">
    <property type="entry name" value="LacI"/>
    <property type="match status" value="1"/>
</dbReference>
<keyword evidence="6" id="KW-1185">Reference proteome</keyword>
<dbReference type="PROSITE" id="PS50932">
    <property type="entry name" value="HTH_LACI_2"/>
    <property type="match status" value="1"/>
</dbReference>
<evidence type="ECO:0000313" key="5">
    <source>
        <dbReference type="EMBL" id="RPE13627.1"/>
    </source>
</evidence>
<dbReference type="Gene3D" id="3.40.50.2300">
    <property type="match status" value="2"/>
</dbReference>
<evidence type="ECO:0000259" key="4">
    <source>
        <dbReference type="PROSITE" id="PS50932"/>
    </source>
</evidence>
<organism evidence="5 6">
    <name type="scientific">Chitinophaga lutea</name>
    <dbReference type="NCBI Taxonomy" id="2488634"/>
    <lineage>
        <taxon>Bacteria</taxon>
        <taxon>Pseudomonadati</taxon>
        <taxon>Bacteroidota</taxon>
        <taxon>Chitinophagia</taxon>
        <taxon>Chitinophagales</taxon>
        <taxon>Chitinophagaceae</taxon>
        <taxon>Chitinophaga</taxon>
    </lineage>
</organism>
<dbReference type="Proteomes" id="UP000278351">
    <property type="component" value="Unassembled WGS sequence"/>
</dbReference>
<dbReference type="CDD" id="cd06267">
    <property type="entry name" value="PBP1_LacI_sugar_binding-like"/>
    <property type="match status" value="1"/>
</dbReference>
<evidence type="ECO:0000313" key="6">
    <source>
        <dbReference type="Proteomes" id="UP000278351"/>
    </source>
</evidence>
<feature type="domain" description="HTH lacI-type" evidence="4">
    <location>
        <begin position="42"/>
        <end position="96"/>
    </location>
</feature>
<proteinExistence type="predicted"/>
<dbReference type="CDD" id="cd01392">
    <property type="entry name" value="HTH_LacI"/>
    <property type="match status" value="1"/>
</dbReference>
<name>A0A3N4QCD9_9BACT</name>
<dbReference type="GO" id="GO:0000976">
    <property type="term" value="F:transcription cis-regulatory region binding"/>
    <property type="evidence" value="ECO:0007669"/>
    <property type="project" value="TreeGrafter"/>
</dbReference>
<comment type="caution">
    <text evidence="5">The sequence shown here is derived from an EMBL/GenBank/DDBJ whole genome shotgun (WGS) entry which is preliminary data.</text>
</comment>
<dbReference type="Pfam" id="PF13377">
    <property type="entry name" value="Peripla_BP_3"/>
    <property type="match status" value="1"/>
</dbReference>
<keyword evidence="1" id="KW-0805">Transcription regulation</keyword>
<keyword evidence="2" id="KW-0238">DNA-binding</keyword>
<evidence type="ECO:0000256" key="1">
    <source>
        <dbReference type="ARBA" id="ARBA00023015"/>
    </source>
</evidence>
<keyword evidence="3" id="KW-0804">Transcription</keyword>
<dbReference type="InterPro" id="IPR010982">
    <property type="entry name" value="Lambda_DNA-bd_dom_sf"/>
</dbReference>
<protein>
    <submittedName>
        <fullName evidence="5">LacI family transcriptional regulator</fullName>
    </submittedName>
</protein>
<dbReference type="PANTHER" id="PTHR30146:SF109">
    <property type="entry name" value="HTH-TYPE TRANSCRIPTIONAL REGULATOR GALS"/>
    <property type="match status" value="1"/>
</dbReference>
<sequence>MPLPARERAFITTIPESFALNILHLIAGKFNKSSVEHRKNAVTIKDIAQQLKMAPSTVSRALRGSRDINPATRLLVQQVAEELRYTPNPIALSLKEKRSKIIGVIVPEIANNFCAATIGGIEDYAYRKGYHVVIFQSHEEYEREVQNVRLLTLRRIDGLIISLANNTRQFGHLEGLPAPVVMFDRVHDGIAGPRVVVDDCAGAFNGVTHLLSQGCRNIAILSMAPWLSTSQKRLQGYRDALAAHGIPVNEDLIVQSCETEQAIQQLFDGTVRPDALFFSMERLALMSLRVLKRLGLRIPEDVAVAGFSDNPASDLFSPALTTIRQPTFEIGQRAAELLIDQIEGTAVGAETVQLSTILDIRSSSLKK</sequence>
<evidence type="ECO:0000256" key="2">
    <source>
        <dbReference type="ARBA" id="ARBA00023125"/>
    </source>
</evidence>
<dbReference type="InterPro" id="IPR000843">
    <property type="entry name" value="HTH_LacI"/>
</dbReference>
<dbReference type="InterPro" id="IPR046335">
    <property type="entry name" value="LacI/GalR-like_sensor"/>
</dbReference>
<dbReference type="AlphaFoldDB" id="A0A3N4QCD9"/>
<evidence type="ECO:0000256" key="3">
    <source>
        <dbReference type="ARBA" id="ARBA00023163"/>
    </source>
</evidence>
<dbReference type="InterPro" id="IPR028082">
    <property type="entry name" value="Peripla_BP_I"/>
</dbReference>